<dbReference type="KEGG" id="ngr:NAEGRDRAFT_51498"/>
<sequence>MPSTSIDIVAFSILINPTLTNTTADSISNSSSRLSLRFSSSGSSSSGSNPNLRASTSQGSLMELSISKKPIESQLEWIGWLKKAFLGFVEKKVHKSMEMELKILFLEHFLNPLTEKVAWKTRSEVLSMLNLFCELVLEWMVPFEWIEIEKTKDVKNLNYYTQQLALILEKANLFEHEYLKDFIHNQAKLTSSSSMQEEIEESETIDEVKLICSMFFLELSDWFNEFEFTNRKKINKWFAKGLQSDIIPKYVIKIYKTKRDKLSKANEEFIFKEDDLNQKHVIASDWNYTNFIGKEHSTEWTLTYSRCPETSMWISSVDRSSDKLGLKTLKSVGYLDTSVAKITKATCSDAHFHQFFKEARFHDYSSIDKSHSQKKYPLVFMSNIFKFGPMFSTRELHLVYSTLAKFQSDKMVESCILFKSRDYVYVSKDVLKANTNVIGFE</sequence>
<dbReference type="GeneID" id="8855920"/>
<proteinExistence type="predicted"/>
<dbReference type="AlphaFoldDB" id="D2VQP2"/>
<gene>
    <name evidence="1" type="ORF">NAEGRDRAFT_51498</name>
</gene>
<protein>
    <submittedName>
        <fullName evidence="1">Predicted protein</fullName>
    </submittedName>
</protein>
<evidence type="ECO:0000313" key="1">
    <source>
        <dbReference type="EMBL" id="EFC40906.1"/>
    </source>
</evidence>
<accession>D2VQP2</accession>
<dbReference type="Proteomes" id="UP000006671">
    <property type="component" value="Unassembled WGS sequence"/>
</dbReference>
<dbReference type="InParanoid" id="D2VQP2"/>
<name>D2VQP2_NAEGR</name>
<reference evidence="1 2" key="1">
    <citation type="journal article" date="2010" name="Cell">
        <title>The genome of Naegleria gruberi illuminates early eukaryotic versatility.</title>
        <authorList>
            <person name="Fritz-Laylin L.K."/>
            <person name="Prochnik S.E."/>
            <person name="Ginger M.L."/>
            <person name="Dacks J.B."/>
            <person name="Carpenter M.L."/>
            <person name="Field M.C."/>
            <person name="Kuo A."/>
            <person name="Paredez A."/>
            <person name="Chapman J."/>
            <person name="Pham J."/>
            <person name="Shu S."/>
            <person name="Neupane R."/>
            <person name="Cipriano M."/>
            <person name="Mancuso J."/>
            <person name="Tu H."/>
            <person name="Salamov A."/>
            <person name="Lindquist E."/>
            <person name="Shapiro H."/>
            <person name="Lucas S."/>
            <person name="Grigoriev I.V."/>
            <person name="Cande W.Z."/>
            <person name="Fulton C."/>
            <person name="Rokhsar D.S."/>
            <person name="Dawson S.C."/>
        </authorList>
    </citation>
    <scope>NUCLEOTIDE SEQUENCE [LARGE SCALE GENOMIC DNA]</scope>
    <source>
        <strain evidence="1 2">NEG-M</strain>
    </source>
</reference>
<dbReference type="VEuPathDB" id="AmoebaDB:NAEGRDRAFT_51498"/>
<keyword evidence="2" id="KW-1185">Reference proteome</keyword>
<evidence type="ECO:0000313" key="2">
    <source>
        <dbReference type="Proteomes" id="UP000006671"/>
    </source>
</evidence>
<organism evidence="2">
    <name type="scientific">Naegleria gruberi</name>
    <name type="common">Amoeba</name>
    <dbReference type="NCBI Taxonomy" id="5762"/>
    <lineage>
        <taxon>Eukaryota</taxon>
        <taxon>Discoba</taxon>
        <taxon>Heterolobosea</taxon>
        <taxon>Tetramitia</taxon>
        <taxon>Eutetramitia</taxon>
        <taxon>Vahlkampfiidae</taxon>
        <taxon>Naegleria</taxon>
    </lineage>
</organism>
<dbReference type="RefSeq" id="XP_002673650.1">
    <property type="nucleotide sequence ID" value="XM_002673604.1"/>
</dbReference>
<dbReference type="EMBL" id="GG738889">
    <property type="protein sequence ID" value="EFC40906.1"/>
    <property type="molecule type" value="Genomic_DNA"/>
</dbReference>